<feature type="transmembrane region" description="Helical" evidence="1">
    <location>
        <begin position="270"/>
        <end position="289"/>
    </location>
</feature>
<feature type="domain" description="EamA" evidence="2">
    <location>
        <begin position="2"/>
        <end position="133"/>
    </location>
</feature>
<name>A0A1G2HIK3_9BACT</name>
<accession>A0A1G2HIK3</accession>
<dbReference type="GO" id="GO:0016020">
    <property type="term" value="C:membrane"/>
    <property type="evidence" value="ECO:0007669"/>
    <property type="project" value="InterPro"/>
</dbReference>
<comment type="caution">
    <text evidence="3">The sequence shown here is derived from an EMBL/GenBank/DDBJ whole genome shotgun (WGS) entry which is preliminary data.</text>
</comment>
<dbReference type="EMBL" id="MHOK01000005">
    <property type="protein sequence ID" value="OGZ62229.1"/>
    <property type="molecule type" value="Genomic_DNA"/>
</dbReference>
<sequence>MYWILLSLGAGLFNSATGVFKKRGGLKQLDPYTIAWSVAFFSLFILVPATIIKGIPQISASFWWALLVSGSLNALATTLQVKALLKSDMSLIGPLQATTPFFIIFSAFILLKEVPTILGLVGIIILIVGSYFLQYKRKASLFAPFKALLEDKGARLVFGAALIWGITGTVDKIGVQSSSSVFWSMFVNALMALILFPIVIGFGNNRGIKDLFSYKKLKNLVPLGLFTSLMSIFQMTALTMANVAYVVSLKRTSALTDVLFGKLFFKEPNIKSRALGATLIVIGVILISIN</sequence>
<feature type="transmembrane region" description="Helical" evidence="1">
    <location>
        <begin position="62"/>
        <end position="85"/>
    </location>
</feature>
<dbReference type="PANTHER" id="PTHR22911:SF137">
    <property type="entry name" value="SOLUTE CARRIER FAMILY 35 MEMBER G2-RELATED"/>
    <property type="match status" value="1"/>
</dbReference>
<evidence type="ECO:0000256" key="1">
    <source>
        <dbReference type="SAM" id="Phobius"/>
    </source>
</evidence>
<dbReference type="Pfam" id="PF00892">
    <property type="entry name" value="EamA"/>
    <property type="match status" value="2"/>
</dbReference>
<organism evidence="3 4">
    <name type="scientific">Candidatus Spechtbacteria bacterium RIFCSPLOWO2_12_FULL_38_22</name>
    <dbReference type="NCBI Taxonomy" id="1802165"/>
    <lineage>
        <taxon>Bacteria</taxon>
        <taxon>Candidatus Spechtiibacteriota</taxon>
    </lineage>
</organism>
<feature type="transmembrane region" description="Helical" evidence="1">
    <location>
        <begin position="223"/>
        <end position="249"/>
    </location>
</feature>
<feature type="transmembrane region" description="Helical" evidence="1">
    <location>
        <begin position="182"/>
        <end position="203"/>
    </location>
</feature>
<dbReference type="SUPFAM" id="SSF103481">
    <property type="entry name" value="Multidrug resistance efflux transporter EmrE"/>
    <property type="match status" value="2"/>
</dbReference>
<dbReference type="InterPro" id="IPR037185">
    <property type="entry name" value="EmrE-like"/>
</dbReference>
<dbReference type="Proteomes" id="UP000176770">
    <property type="component" value="Unassembled WGS sequence"/>
</dbReference>
<dbReference type="InterPro" id="IPR000620">
    <property type="entry name" value="EamA_dom"/>
</dbReference>
<dbReference type="PANTHER" id="PTHR22911">
    <property type="entry name" value="ACYL-MALONYL CONDENSING ENZYME-RELATED"/>
    <property type="match status" value="1"/>
</dbReference>
<feature type="transmembrane region" description="Helical" evidence="1">
    <location>
        <begin position="153"/>
        <end position="170"/>
    </location>
</feature>
<keyword evidence="1" id="KW-0472">Membrane</keyword>
<evidence type="ECO:0000313" key="4">
    <source>
        <dbReference type="Proteomes" id="UP000176770"/>
    </source>
</evidence>
<keyword evidence="1" id="KW-0812">Transmembrane</keyword>
<dbReference type="AlphaFoldDB" id="A0A1G2HIK3"/>
<gene>
    <name evidence="3" type="ORF">A3F94_02790</name>
</gene>
<evidence type="ECO:0000259" key="2">
    <source>
        <dbReference type="Pfam" id="PF00892"/>
    </source>
</evidence>
<proteinExistence type="predicted"/>
<feature type="transmembrane region" description="Helical" evidence="1">
    <location>
        <begin position="91"/>
        <end position="110"/>
    </location>
</feature>
<reference evidence="3 4" key="1">
    <citation type="journal article" date="2016" name="Nat. Commun.">
        <title>Thousands of microbial genomes shed light on interconnected biogeochemical processes in an aquifer system.</title>
        <authorList>
            <person name="Anantharaman K."/>
            <person name="Brown C.T."/>
            <person name="Hug L.A."/>
            <person name="Sharon I."/>
            <person name="Castelle C.J."/>
            <person name="Probst A.J."/>
            <person name="Thomas B.C."/>
            <person name="Singh A."/>
            <person name="Wilkins M.J."/>
            <person name="Karaoz U."/>
            <person name="Brodie E.L."/>
            <person name="Williams K.H."/>
            <person name="Hubbard S.S."/>
            <person name="Banfield J.F."/>
        </authorList>
    </citation>
    <scope>NUCLEOTIDE SEQUENCE [LARGE SCALE GENOMIC DNA]</scope>
</reference>
<feature type="transmembrane region" description="Helical" evidence="1">
    <location>
        <begin position="117"/>
        <end position="133"/>
    </location>
</feature>
<protein>
    <recommendedName>
        <fullName evidence="2">EamA domain-containing protein</fullName>
    </recommendedName>
</protein>
<evidence type="ECO:0000313" key="3">
    <source>
        <dbReference type="EMBL" id="OGZ62229.1"/>
    </source>
</evidence>
<feature type="domain" description="EamA" evidence="2">
    <location>
        <begin position="153"/>
        <end position="288"/>
    </location>
</feature>
<keyword evidence="1" id="KW-1133">Transmembrane helix</keyword>
<feature type="transmembrane region" description="Helical" evidence="1">
    <location>
        <begin position="34"/>
        <end position="55"/>
    </location>
</feature>